<dbReference type="InParanoid" id="A0A1D2V8K4"/>
<evidence type="ECO:0000256" key="1">
    <source>
        <dbReference type="SAM" id="SignalP"/>
    </source>
</evidence>
<keyword evidence="1" id="KW-0732">Signal</keyword>
<reference evidence="3" key="1">
    <citation type="submission" date="2016-05" db="EMBL/GenBank/DDBJ databases">
        <title>Comparative genomics of biotechnologically important yeasts.</title>
        <authorList>
            <consortium name="DOE Joint Genome Institute"/>
            <person name="Riley R."/>
            <person name="Haridas S."/>
            <person name="Wolfe K.H."/>
            <person name="Lopes M.R."/>
            <person name="Hittinger C.T."/>
            <person name="Goker M."/>
            <person name="Salamov A."/>
            <person name="Wisecaver J."/>
            <person name="Long T.M."/>
            <person name="Aerts A.L."/>
            <person name="Barry K."/>
            <person name="Choi C."/>
            <person name="Clum A."/>
            <person name="Coughlan A.Y."/>
            <person name="Deshpande S."/>
            <person name="Douglass A.P."/>
            <person name="Hanson S.J."/>
            <person name="Klenk H.-P."/>
            <person name="Labutti K."/>
            <person name="Lapidus A."/>
            <person name="Lindquist E."/>
            <person name="Lipzen A."/>
            <person name="Meier-Kolthoff J.P."/>
            <person name="Ohm R.A."/>
            <person name="Otillar R.P."/>
            <person name="Pangilinan J."/>
            <person name="Peng Y."/>
            <person name="Rokas A."/>
            <person name="Rosa C.A."/>
            <person name="Scheuner C."/>
            <person name="Sibirny A.A."/>
            <person name="Slot J.C."/>
            <person name="Stielow J.B."/>
            <person name="Sun H."/>
            <person name="Kurtzman C.P."/>
            <person name="Blackwell M."/>
            <person name="Grigoriev I.V."/>
            <person name="Jeffries T.W."/>
        </authorList>
    </citation>
    <scope>NUCLEOTIDE SEQUENCE [LARGE SCALE GENOMIC DNA]</scope>
    <source>
        <strain evidence="3">DSM 1968</strain>
    </source>
</reference>
<accession>A0A1D2V8K4</accession>
<name>A0A1D2V8K4_9ASCO</name>
<keyword evidence="3" id="KW-1185">Reference proteome</keyword>
<organism evidence="2 3">
    <name type="scientific">Ascoidea rubescens DSM 1968</name>
    <dbReference type="NCBI Taxonomy" id="1344418"/>
    <lineage>
        <taxon>Eukaryota</taxon>
        <taxon>Fungi</taxon>
        <taxon>Dikarya</taxon>
        <taxon>Ascomycota</taxon>
        <taxon>Saccharomycotina</taxon>
        <taxon>Saccharomycetes</taxon>
        <taxon>Ascoideaceae</taxon>
        <taxon>Ascoidea</taxon>
    </lineage>
</organism>
<dbReference type="AlphaFoldDB" id="A0A1D2V8K4"/>
<proteinExistence type="predicted"/>
<dbReference type="Proteomes" id="UP000095038">
    <property type="component" value="Unassembled WGS sequence"/>
</dbReference>
<gene>
    <name evidence="2" type="ORF">ASCRUDRAFT_129989</name>
</gene>
<evidence type="ECO:0000313" key="2">
    <source>
        <dbReference type="EMBL" id="ODV57982.1"/>
    </source>
</evidence>
<dbReference type="GeneID" id="30962652"/>
<sequence length="64" mass="6580">MGGPPASGLINLIAIAQLDICHAVRADNNATSDPVVNDPSTLNSEAPDVAIPSYAQNINGVPWI</sequence>
<feature type="signal peptide" evidence="1">
    <location>
        <begin position="1"/>
        <end position="26"/>
    </location>
</feature>
<protein>
    <submittedName>
        <fullName evidence="2">Uncharacterized protein</fullName>
    </submittedName>
</protein>
<evidence type="ECO:0000313" key="3">
    <source>
        <dbReference type="Proteomes" id="UP000095038"/>
    </source>
</evidence>
<feature type="chain" id="PRO_5008910348" evidence="1">
    <location>
        <begin position="27"/>
        <end position="64"/>
    </location>
</feature>
<dbReference type="RefSeq" id="XP_020044289.1">
    <property type="nucleotide sequence ID" value="XM_020189016.1"/>
</dbReference>
<dbReference type="EMBL" id="KV454496">
    <property type="protein sequence ID" value="ODV57982.1"/>
    <property type="molecule type" value="Genomic_DNA"/>
</dbReference>